<dbReference type="EMBL" id="JAPWDV010000001">
    <property type="protein sequence ID" value="KAJ6221713.1"/>
    <property type="molecule type" value="Genomic_DNA"/>
</dbReference>
<evidence type="ECO:0000256" key="5">
    <source>
        <dbReference type="ARBA" id="ARBA00023136"/>
    </source>
</evidence>
<dbReference type="InterPro" id="IPR004342">
    <property type="entry name" value="EXS_C"/>
</dbReference>
<dbReference type="PROSITE" id="PS51382">
    <property type="entry name" value="SPX"/>
    <property type="match status" value="1"/>
</dbReference>
<evidence type="ECO:0000256" key="3">
    <source>
        <dbReference type="ARBA" id="ARBA00022692"/>
    </source>
</evidence>
<reference evidence="10" key="1">
    <citation type="submission" date="2022-12" db="EMBL/GenBank/DDBJ databases">
        <title>Genome assemblies of Blomia tropicalis.</title>
        <authorList>
            <person name="Cui Y."/>
        </authorList>
    </citation>
    <scope>NUCLEOTIDE SEQUENCE</scope>
    <source>
        <tissue evidence="10">Adult mites</tissue>
    </source>
</reference>
<dbReference type="CDD" id="cd14477">
    <property type="entry name" value="SPX_XPR1_like"/>
    <property type="match status" value="1"/>
</dbReference>
<name>A0A9Q0MAG7_BLOTA</name>
<evidence type="ECO:0008006" key="12">
    <source>
        <dbReference type="Google" id="ProtNLM"/>
    </source>
</evidence>
<keyword evidence="3 7" id="KW-0812">Transmembrane</keyword>
<keyword evidence="4 7" id="KW-1133">Transmembrane helix</keyword>
<dbReference type="InterPro" id="IPR004331">
    <property type="entry name" value="SPX_dom"/>
</dbReference>
<evidence type="ECO:0000256" key="4">
    <source>
        <dbReference type="ARBA" id="ARBA00022989"/>
    </source>
</evidence>
<dbReference type="GO" id="GO:0000822">
    <property type="term" value="F:inositol hexakisphosphate binding"/>
    <property type="evidence" value="ECO:0007669"/>
    <property type="project" value="TreeGrafter"/>
</dbReference>
<evidence type="ECO:0000313" key="11">
    <source>
        <dbReference type="Proteomes" id="UP001142055"/>
    </source>
</evidence>
<feature type="transmembrane region" description="Helical" evidence="7">
    <location>
        <begin position="537"/>
        <end position="555"/>
    </location>
</feature>
<dbReference type="PANTHER" id="PTHR10783">
    <property type="entry name" value="XENOTROPIC AND POLYTROPIC RETROVIRUS RECEPTOR 1-RELATED"/>
    <property type="match status" value="1"/>
</dbReference>
<keyword evidence="11" id="KW-1185">Reference proteome</keyword>
<dbReference type="Proteomes" id="UP001142055">
    <property type="component" value="Chromosome 1"/>
</dbReference>
<evidence type="ECO:0000256" key="6">
    <source>
        <dbReference type="SAM" id="MobiDB-lite"/>
    </source>
</evidence>
<accession>A0A9Q0MAG7</accession>
<evidence type="ECO:0000256" key="7">
    <source>
        <dbReference type="SAM" id="Phobius"/>
    </source>
</evidence>
<comment type="subcellular location">
    <subcellularLocation>
        <location evidence="1">Membrane</location>
        <topology evidence="1">Multi-pass membrane protein</topology>
    </subcellularLocation>
</comment>
<dbReference type="Pfam" id="PF03124">
    <property type="entry name" value="EXS"/>
    <property type="match status" value="1"/>
</dbReference>
<feature type="domain" description="EXS" evidence="8">
    <location>
        <begin position="463"/>
        <end position="673"/>
    </location>
</feature>
<feature type="transmembrane region" description="Helical" evidence="7">
    <location>
        <begin position="429"/>
        <end position="448"/>
    </location>
</feature>
<feature type="transmembrane region" description="Helical" evidence="7">
    <location>
        <begin position="342"/>
        <end position="362"/>
    </location>
</feature>
<dbReference type="PROSITE" id="PS51380">
    <property type="entry name" value="EXS"/>
    <property type="match status" value="1"/>
</dbReference>
<comment type="similarity">
    <text evidence="2">Belongs to the SYG1 (TC 2.A.94) family.</text>
</comment>
<feature type="transmembrane region" description="Helical" evidence="7">
    <location>
        <begin position="261"/>
        <end position="281"/>
    </location>
</feature>
<dbReference type="GO" id="GO:0006817">
    <property type="term" value="P:phosphate ion transport"/>
    <property type="evidence" value="ECO:0007669"/>
    <property type="project" value="TreeGrafter"/>
</dbReference>
<comment type="caution">
    <text evidence="10">The sequence shown here is derived from an EMBL/GenBank/DDBJ whole genome shotgun (WGS) entry which is preliminary data.</text>
</comment>
<feature type="domain" description="SPX" evidence="9">
    <location>
        <begin position="1"/>
        <end position="203"/>
    </location>
</feature>
<dbReference type="GO" id="GO:0005886">
    <property type="term" value="C:plasma membrane"/>
    <property type="evidence" value="ECO:0007669"/>
    <property type="project" value="TreeGrafter"/>
</dbReference>
<feature type="transmembrane region" description="Helical" evidence="7">
    <location>
        <begin position="506"/>
        <end position="525"/>
    </location>
</feature>
<feature type="transmembrane region" description="Helical" evidence="7">
    <location>
        <begin position="469"/>
        <end position="486"/>
    </location>
</feature>
<evidence type="ECO:0000256" key="1">
    <source>
        <dbReference type="ARBA" id="ARBA00004141"/>
    </source>
</evidence>
<evidence type="ECO:0000313" key="10">
    <source>
        <dbReference type="EMBL" id="KAJ6221713.1"/>
    </source>
</evidence>
<feature type="region of interest" description="Disordered" evidence="6">
    <location>
        <begin position="662"/>
        <end position="703"/>
    </location>
</feature>
<evidence type="ECO:0000256" key="2">
    <source>
        <dbReference type="ARBA" id="ARBA00009665"/>
    </source>
</evidence>
<sequence>MKFAEHLSAHITPEWRKQYISYELMKEMLYAALEAIPNPSDQTINSQSPLEQLDQQAFFTDYVEEFDQQFLQFCEKELSKINTFFAEKLAEATRKFSDLKTELQSILPLPDRSNPIEFHIISSDGRTTNPISNNATPSRKASNTANTRKTIKKISDLKLAFSEFYLSLVLLQNYQELNFTGFRKILKKHDKLMSTGSGLAWRQKNVDGARFYTCKDVIQVIEETENLFTNVLEGGDRSRAMKRLRVPPLNAQQSLWTTFRVGLFSGAFIILFIAVILSMTFNTTYNHQINFSVMCRLFRAPFFVCLFTILIGLNIYGWRTSGVNHVLIFELNPRDHISEQHLFEIAFVFAVIWTLSILGYLYAPLLQMNANLFPLINIAVYVLFLCNPTRTFKHSARFWLIRVLGRVFAAPFFRVTFADFWLADQLNSLSILFSDFVYYICFYVNFYYNDDDLNSDSANRCLFNSRTYLIFRAISTALPAWFRFAQCLRRYRDDHNRSLFPHVVNAGKYSTTFFVVIFSTVTEITMEVKNDKISSPVFSLWILSLIISSIYTYAWDIKMDWGLMEVTNHSNDNLLLREEIVYSSSIYYYLAYIEDFVGRTLWAFTISLNQVGNINTDLLTTLAATFELFRRFIWNFFRLENEHLNNCGEFRAVRDISIAPIPHESPTNGGSNDGSNKSGSSKGKKKARLRRSIQYSINNASKS</sequence>
<evidence type="ECO:0000259" key="8">
    <source>
        <dbReference type="PROSITE" id="PS51380"/>
    </source>
</evidence>
<dbReference type="GO" id="GO:0016036">
    <property type="term" value="P:cellular response to phosphate starvation"/>
    <property type="evidence" value="ECO:0007669"/>
    <property type="project" value="TreeGrafter"/>
</dbReference>
<feature type="compositionally biased region" description="Polar residues" evidence="6">
    <location>
        <begin position="693"/>
        <end position="703"/>
    </location>
</feature>
<protein>
    <recommendedName>
        <fullName evidence="12">Xenotropic and polytropic retrovirus receptor 1-like protein</fullName>
    </recommendedName>
</protein>
<dbReference type="OMA" id="IGVMFAH"/>
<dbReference type="GO" id="GO:0005794">
    <property type="term" value="C:Golgi apparatus"/>
    <property type="evidence" value="ECO:0007669"/>
    <property type="project" value="TreeGrafter"/>
</dbReference>
<evidence type="ECO:0000259" key="9">
    <source>
        <dbReference type="PROSITE" id="PS51382"/>
    </source>
</evidence>
<feature type="transmembrane region" description="Helical" evidence="7">
    <location>
        <begin position="368"/>
        <end position="386"/>
    </location>
</feature>
<feature type="transmembrane region" description="Helical" evidence="7">
    <location>
        <begin position="398"/>
        <end position="417"/>
    </location>
</feature>
<dbReference type="PANTHER" id="PTHR10783:SF103">
    <property type="entry name" value="SOLUTE CARRIER FAMILY 53 MEMBER 1"/>
    <property type="match status" value="1"/>
</dbReference>
<organism evidence="10 11">
    <name type="scientific">Blomia tropicalis</name>
    <name type="common">Mite</name>
    <dbReference type="NCBI Taxonomy" id="40697"/>
    <lineage>
        <taxon>Eukaryota</taxon>
        <taxon>Metazoa</taxon>
        <taxon>Ecdysozoa</taxon>
        <taxon>Arthropoda</taxon>
        <taxon>Chelicerata</taxon>
        <taxon>Arachnida</taxon>
        <taxon>Acari</taxon>
        <taxon>Acariformes</taxon>
        <taxon>Sarcoptiformes</taxon>
        <taxon>Astigmata</taxon>
        <taxon>Glycyphagoidea</taxon>
        <taxon>Echimyopodidae</taxon>
        <taxon>Blomia</taxon>
    </lineage>
</organism>
<feature type="compositionally biased region" description="Basic residues" evidence="6">
    <location>
        <begin position="682"/>
        <end position="691"/>
    </location>
</feature>
<keyword evidence="5 7" id="KW-0472">Membrane</keyword>
<dbReference type="AlphaFoldDB" id="A0A9Q0MAG7"/>
<feature type="transmembrane region" description="Helical" evidence="7">
    <location>
        <begin position="301"/>
        <end position="321"/>
    </location>
</feature>
<gene>
    <name evidence="10" type="ORF">RDWZM_000258</name>
</gene>
<dbReference type="Pfam" id="PF03105">
    <property type="entry name" value="SPX"/>
    <property type="match status" value="2"/>
</dbReference>
<proteinExistence type="inferred from homology"/>
<feature type="compositionally biased region" description="Low complexity" evidence="6">
    <location>
        <begin position="668"/>
        <end position="681"/>
    </location>
</feature>